<keyword evidence="3" id="KW-0378">Hydrolase</keyword>
<evidence type="ECO:0000256" key="1">
    <source>
        <dbReference type="ARBA" id="ARBA00007074"/>
    </source>
</evidence>
<organism evidence="7 8">
    <name type="scientific">Candidatus Agrococcus pullicola</name>
    <dbReference type="NCBI Taxonomy" id="2838429"/>
    <lineage>
        <taxon>Bacteria</taxon>
        <taxon>Bacillati</taxon>
        <taxon>Actinomycetota</taxon>
        <taxon>Actinomycetes</taxon>
        <taxon>Micrococcales</taxon>
        <taxon>Microbacteriaceae</taxon>
        <taxon>Agrococcus</taxon>
    </lineage>
</organism>
<evidence type="ECO:0000259" key="6">
    <source>
        <dbReference type="PROSITE" id="PS51935"/>
    </source>
</evidence>
<dbReference type="EMBL" id="DXDC01000159">
    <property type="protein sequence ID" value="HIY65719.1"/>
    <property type="molecule type" value="Genomic_DNA"/>
</dbReference>
<comment type="similarity">
    <text evidence="1">Belongs to the peptidase C40 family.</text>
</comment>
<dbReference type="AlphaFoldDB" id="A0A9D2C9D8"/>
<dbReference type="GO" id="GO:0008234">
    <property type="term" value="F:cysteine-type peptidase activity"/>
    <property type="evidence" value="ECO:0007669"/>
    <property type="project" value="UniProtKB-KW"/>
</dbReference>
<evidence type="ECO:0000313" key="8">
    <source>
        <dbReference type="Proteomes" id="UP000824005"/>
    </source>
</evidence>
<dbReference type="Pfam" id="PF00877">
    <property type="entry name" value="NLPC_P60"/>
    <property type="match status" value="1"/>
</dbReference>
<evidence type="ECO:0000313" key="7">
    <source>
        <dbReference type="EMBL" id="HIY65719.1"/>
    </source>
</evidence>
<dbReference type="InterPro" id="IPR038765">
    <property type="entry name" value="Papain-like_cys_pep_sf"/>
</dbReference>
<evidence type="ECO:0000256" key="3">
    <source>
        <dbReference type="ARBA" id="ARBA00022801"/>
    </source>
</evidence>
<reference evidence="7" key="1">
    <citation type="journal article" date="2021" name="PeerJ">
        <title>Extensive microbial diversity within the chicken gut microbiome revealed by metagenomics and culture.</title>
        <authorList>
            <person name="Gilroy R."/>
            <person name="Ravi A."/>
            <person name="Getino M."/>
            <person name="Pursley I."/>
            <person name="Horton D.L."/>
            <person name="Alikhan N.F."/>
            <person name="Baker D."/>
            <person name="Gharbi K."/>
            <person name="Hall N."/>
            <person name="Watson M."/>
            <person name="Adriaenssens E.M."/>
            <person name="Foster-Nyarko E."/>
            <person name="Jarju S."/>
            <person name="Secka A."/>
            <person name="Antonio M."/>
            <person name="Oren A."/>
            <person name="Chaudhuri R.R."/>
            <person name="La Ragione R."/>
            <person name="Hildebrand F."/>
            <person name="Pallen M.J."/>
        </authorList>
    </citation>
    <scope>NUCLEOTIDE SEQUENCE</scope>
    <source>
        <strain evidence="7">ChiGjej1B1-98</strain>
    </source>
</reference>
<evidence type="ECO:0000256" key="2">
    <source>
        <dbReference type="ARBA" id="ARBA00022670"/>
    </source>
</evidence>
<dbReference type="SUPFAM" id="SSF54001">
    <property type="entry name" value="Cysteine proteinases"/>
    <property type="match status" value="1"/>
</dbReference>
<dbReference type="GO" id="GO:0006508">
    <property type="term" value="P:proteolysis"/>
    <property type="evidence" value="ECO:0007669"/>
    <property type="project" value="UniProtKB-KW"/>
</dbReference>
<accession>A0A9D2C9D8</accession>
<feature type="compositionally biased region" description="Basic and acidic residues" evidence="5">
    <location>
        <begin position="107"/>
        <end position="118"/>
    </location>
</feature>
<protein>
    <submittedName>
        <fullName evidence="7">C40 family peptidase</fullName>
    </submittedName>
</protein>
<evidence type="ECO:0000256" key="4">
    <source>
        <dbReference type="ARBA" id="ARBA00022807"/>
    </source>
</evidence>
<name>A0A9D2C9D8_9MICO</name>
<gene>
    <name evidence="7" type="ORF">H9830_05515</name>
</gene>
<proteinExistence type="inferred from homology"/>
<keyword evidence="2" id="KW-0645">Protease</keyword>
<dbReference type="InterPro" id="IPR051794">
    <property type="entry name" value="PG_Endopeptidase_C40"/>
</dbReference>
<reference evidence="7" key="2">
    <citation type="submission" date="2021-04" db="EMBL/GenBank/DDBJ databases">
        <authorList>
            <person name="Gilroy R."/>
        </authorList>
    </citation>
    <scope>NUCLEOTIDE SEQUENCE</scope>
    <source>
        <strain evidence="7">ChiGjej1B1-98</strain>
    </source>
</reference>
<evidence type="ECO:0000256" key="5">
    <source>
        <dbReference type="SAM" id="MobiDB-lite"/>
    </source>
</evidence>
<comment type="caution">
    <text evidence="7">The sequence shown here is derived from an EMBL/GenBank/DDBJ whole genome shotgun (WGS) entry which is preliminary data.</text>
</comment>
<feature type="region of interest" description="Disordered" evidence="5">
    <location>
        <begin position="100"/>
        <end position="143"/>
    </location>
</feature>
<sequence>MKKSTDLVVQESAASGAKRSTFGGFAKKAGIVTLAVGFAGGVALPAVAFSDSPAGNDGLESLYAGDGQGGAEIQGETVVLTEDQIVATTPEQYEEYLEELRAEEEAERQAEEEQRQQEETESNDSNGSADPSHETPDVPGGGNQAVVDAALAQLGVNQDCFALMRSAVAAGGYSINSYADVFALQQVPMSEAKPGDILYYQNGGRGLQHVAIYLGNGQAVHGGWYGGDTVVASAQVGSGPVAYRLG</sequence>
<dbReference type="PANTHER" id="PTHR47359:SF3">
    <property type="entry name" value="NLP_P60 DOMAIN-CONTAINING PROTEIN-RELATED"/>
    <property type="match status" value="1"/>
</dbReference>
<keyword evidence="4" id="KW-0788">Thiol protease</keyword>
<dbReference type="InterPro" id="IPR000064">
    <property type="entry name" value="NLP_P60_dom"/>
</dbReference>
<dbReference type="PANTHER" id="PTHR47359">
    <property type="entry name" value="PEPTIDOGLYCAN DL-ENDOPEPTIDASE CWLO"/>
    <property type="match status" value="1"/>
</dbReference>
<feature type="domain" description="NlpC/P60" evidence="6">
    <location>
        <begin position="119"/>
        <end position="246"/>
    </location>
</feature>
<dbReference type="Proteomes" id="UP000824005">
    <property type="component" value="Unassembled WGS sequence"/>
</dbReference>
<dbReference type="PROSITE" id="PS51935">
    <property type="entry name" value="NLPC_P60"/>
    <property type="match status" value="1"/>
</dbReference>
<dbReference type="Gene3D" id="3.90.1720.10">
    <property type="entry name" value="endopeptidase domain like (from Nostoc punctiforme)"/>
    <property type="match status" value="1"/>
</dbReference>